<dbReference type="EMBL" id="UGCD01000002">
    <property type="protein sequence ID" value="STI17995.1"/>
    <property type="molecule type" value="Genomic_DNA"/>
</dbReference>
<gene>
    <name evidence="1" type="ORF">NCTC10865_03314</name>
</gene>
<reference evidence="1 2" key="1">
    <citation type="submission" date="2018-06" db="EMBL/GenBank/DDBJ databases">
        <authorList>
            <consortium name="Pathogen Informatics"/>
            <person name="Doyle S."/>
        </authorList>
    </citation>
    <scope>NUCLEOTIDE SEQUENCE [LARGE SCALE GENOMIC DNA]</scope>
    <source>
        <strain evidence="1 2">NCTC10865</strain>
    </source>
</reference>
<name>A0A376RKW0_ECOLX</name>
<evidence type="ECO:0000313" key="2">
    <source>
        <dbReference type="Proteomes" id="UP000254159"/>
    </source>
</evidence>
<protein>
    <submittedName>
        <fullName evidence="1">Phage protein</fullName>
    </submittedName>
</protein>
<dbReference type="Proteomes" id="UP000254159">
    <property type="component" value="Unassembled WGS sequence"/>
</dbReference>
<dbReference type="AlphaFoldDB" id="A0A376RKW0"/>
<sequence>MAKAWDIEPSIFAGMIEEDVGLKIRYIAMQILTAIDIAAPVDTGRFRNNNLVSLQHPDFGISDNVDPNGTIAVQRGIGVISKAANYGVIYIQNNLPYAEALENGHSQQAPTGVYANAFYGVFTGLQMKFTEIRNTVISRMTAQTIIDGKDVLYPNGPTFDPSGKLIWARLSNIPGQAGVNEIGAGPVVYRTGIIIIQLFVPAGSGSKLITETADKLRELFEFQDDDRLSYQAVSSIAVGEKNGWFQLNLQIPYRAL</sequence>
<proteinExistence type="predicted"/>
<dbReference type="Pfam" id="PF13554">
    <property type="entry name" value="Phage_tail_terminator_5"/>
    <property type="match status" value="1"/>
</dbReference>
<evidence type="ECO:0000313" key="1">
    <source>
        <dbReference type="EMBL" id="STI17995.1"/>
    </source>
</evidence>
<organism evidence="1 2">
    <name type="scientific">Escherichia coli</name>
    <dbReference type="NCBI Taxonomy" id="562"/>
    <lineage>
        <taxon>Bacteria</taxon>
        <taxon>Pseudomonadati</taxon>
        <taxon>Pseudomonadota</taxon>
        <taxon>Gammaproteobacteria</taxon>
        <taxon>Enterobacterales</taxon>
        <taxon>Enterobacteriaceae</taxon>
        <taxon>Escherichia</taxon>
    </lineage>
</organism>
<accession>A0A376RKW0</accession>
<dbReference type="InterPro" id="IPR025395">
    <property type="entry name" value="Phage_tail_terminator-like"/>
</dbReference>
<dbReference type="Gene3D" id="3.30.2000.20">
    <property type="match status" value="1"/>
</dbReference>